<name>A0A4Y7JRD0_PAPSO</name>
<protein>
    <submittedName>
        <fullName evidence="1">Uncharacterized protein</fullName>
    </submittedName>
</protein>
<keyword evidence="2" id="KW-1185">Reference proteome</keyword>
<evidence type="ECO:0000313" key="2">
    <source>
        <dbReference type="Proteomes" id="UP000316621"/>
    </source>
</evidence>
<gene>
    <name evidence="1" type="ORF">C5167_025039</name>
</gene>
<dbReference type="EMBL" id="CM010719">
    <property type="protein sequence ID" value="RZC63277.1"/>
    <property type="molecule type" value="Genomic_DNA"/>
</dbReference>
<sequence>MILAVMAEAEKSHETDGTCKTLAYDIAEDVVGEFSYETMRKSERVKEETAKSIS</sequence>
<accession>A0A4Y7JRD0</accession>
<dbReference type="Proteomes" id="UP000316621">
    <property type="component" value="Chromosome 5"/>
</dbReference>
<evidence type="ECO:0000313" key="1">
    <source>
        <dbReference type="EMBL" id="RZC63277.1"/>
    </source>
</evidence>
<dbReference type="Gramene" id="RZC63277">
    <property type="protein sequence ID" value="RZC63277"/>
    <property type="gene ID" value="C5167_025039"/>
</dbReference>
<organism evidence="1 2">
    <name type="scientific">Papaver somniferum</name>
    <name type="common">Opium poppy</name>
    <dbReference type="NCBI Taxonomy" id="3469"/>
    <lineage>
        <taxon>Eukaryota</taxon>
        <taxon>Viridiplantae</taxon>
        <taxon>Streptophyta</taxon>
        <taxon>Embryophyta</taxon>
        <taxon>Tracheophyta</taxon>
        <taxon>Spermatophyta</taxon>
        <taxon>Magnoliopsida</taxon>
        <taxon>Ranunculales</taxon>
        <taxon>Papaveraceae</taxon>
        <taxon>Papaveroideae</taxon>
        <taxon>Papaver</taxon>
    </lineage>
</organism>
<dbReference type="AlphaFoldDB" id="A0A4Y7JRD0"/>
<proteinExistence type="predicted"/>
<reference evidence="1 2" key="1">
    <citation type="journal article" date="2018" name="Science">
        <title>The opium poppy genome and morphinan production.</title>
        <authorList>
            <person name="Guo L."/>
            <person name="Winzer T."/>
            <person name="Yang X."/>
            <person name="Li Y."/>
            <person name="Ning Z."/>
            <person name="He Z."/>
            <person name="Teodor R."/>
            <person name="Lu Y."/>
            <person name="Bowser T.A."/>
            <person name="Graham I.A."/>
            <person name="Ye K."/>
        </authorList>
    </citation>
    <scope>NUCLEOTIDE SEQUENCE [LARGE SCALE GENOMIC DNA]</scope>
    <source>
        <strain evidence="2">cv. HN1</strain>
        <tissue evidence="1">Leaves</tissue>
    </source>
</reference>